<dbReference type="Proteomes" id="UP001314170">
    <property type="component" value="Unassembled WGS sequence"/>
</dbReference>
<evidence type="ECO:0000313" key="2">
    <source>
        <dbReference type="Proteomes" id="UP001314170"/>
    </source>
</evidence>
<gene>
    <name evidence="1" type="ORF">DCAF_LOCUS8518</name>
</gene>
<dbReference type="EMBL" id="CAWUPB010000913">
    <property type="protein sequence ID" value="CAK7331530.1"/>
    <property type="molecule type" value="Genomic_DNA"/>
</dbReference>
<dbReference type="AlphaFoldDB" id="A0AAV1RAF0"/>
<reference evidence="1 2" key="1">
    <citation type="submission" date="2024-01" db="EMBL/GenBank/DDBJ databases">
        <authorList>
            <person name="Waweru B."/>
        </authorList>
    </citation>
    <scope>NUCLEOTIDE SEQUENCE [LARGE SCALE GENOMIC DNA]</scope>
</reference>
<comment type="caution">
    <text evidence="1">The sequence shown here is derived from an EMBL/GenBank/DDBJ whole genome shotgun (WGS) entry which is preliminary data.</text>
</comment>
<organism evidence="1 2">
    <name type="scientific">Dovyalis caffra</name>
    <dbReference type="NCBI Taxonomy" id="77055"/>
    <lineage>
        <taxon>Eukaryota</taxon>
        <taxon>Viridiplantae</taxon>
        <taxon>Streptophyta</taxon>
        <taxon>Embryophyta</taxon>
        <taxon>Tracheophyta</taxon>
        <taxon>Spermatophyta</taxon>
        <taxon>Magnoliopsida</taxon>
        <taxon>eudicotyledons</taxon>
        <taxon>Gunneridae</taxon>
        <taxon>Pentapetalae</taxon>
        <taxon>rosids</taxon>
        <taxon>fabids</taxon>
        <taxon>Malpighiales</taxon>
        <taxon>Salicaceae</taxon>
        <taxon>Flacourtieae</taxon>
        <taxon>Dovyalis</taxon>
    </lineage>
</organism>
<keyword evidence="2" id="KW-1185">Reference proteome</keyword>
<protein>
    <submittedName>
        <fullName evidence="1">Uncharacterized protein</fullName>
    </submittedName>
</protein>
<evidence type="ECO:0000313" key="1">
    <source>
        <dbReference type="EMBL" id="CAK7331530.1"/>
    </source>
</evidence>
<proteinExistence type="predicted"/>
<sequence length="78" mass="8764">MNTTILQFLQRIGPDFAIMISGDPIDVIIRDFSLNALSPNEKYLFRVGALEGIRILKSFLGDDSSNIRGKPIMRIWGP</sequence>
<accession>A0AAV1RAF0</accession>
<name>A0AAV1RAF0_9ROSI</name>